<organism evidence="1 2">
    <name type="scientific">Nocardiopsis composta</name>
    <dbReference type="NCBI Taxonomy" id="157465"/>
    <lineage>
        <taxon>Bacteria</taxon>
        <taxon>Bacillati</taxon>
        <taxon>Actinomycetota</taxon>
        <taxon>Actinomycetes</taxon>
        <taxon>Streptosporangiales</taxon>
        <taxon>Nocardiopsidaceae</taxon>
        <taxon>Nocardiopsis</taxon>
    </lineage>
</organism>
<evidence type="ECO:0000313" key="1">
    <source>
        <dbReference type="EMBL" id="MBB5431125.1"/>
    </source>
</evidence>
<keyword evidence="2" id="KW-1185">Reference proteome</keyword>
<evidence type="ECO:0000313" key="2">
    <source>
        <dbReference type="Proteomes" id="UP000572635"/>
    </source>
</evidence>
<name>A0A7W8VCM0_9ACTN</name>
<sequence length="340" mass="36521">MSAKLHTLIVGLGRSGEGLHLPSLAKARAADPELFAPEPVAGYDPYRPPAKGTVAVGSLEEAARRTPPRRTVVHLCTPPHQRSGLLEQLALLGYRMVIVEKPLALDLVGLAAVARVRRRWGLDLTVTTQWLESALTRRLRAVVRGGVFGGLRSVSVVQNKPRFTRSAAAPGHPTAFDVEVPHALAVVLALAGGADIALASLEDMVTEQGRLPLLGRARLALAHHRGVRTEIDSDLTSPVRERRIRLEFDEAVLTGHYPCSAADHTAQLRVEAAGREPTRSVFTDDALPEFIRAAYARYAERAPDPGALPVQVEAVRLLAEAKRLCASGARREEVGSAPGA</sequence>
<gene>
    <name evidence="1" type="ORF">HDA36_001209</name>
</gene>
<reference evidence="1 2" key="1">
    <citation type="submission" date="2020-08" db="EMBL/GenBank/DDBJ databases">
        <title>Sequencing the genomes of 1000 actinobacteria strains.</title>
        <authorList>
            <person name="Klenk H.-P."/>
        </authorList>
    </citation>
    <scope>NUCLEOTIDE SEQUENCE [LARGE SCALE GENOMIC DNA]</scope>
    <source>
        <strain evidence="1 2">DSM 44551</strain>
    </source>
</reference>
<dbReference type="EMBL" id="JACHDB010000001">
    <property type="protein sequence ID" value="MBB5431125.1"/>
    <property type="molecule type" value="Genomic_DNA"/>
</dbReference>
<accession>A0A7W8VCM0</accession>
<comment type="caution">
    <text evidence="1">The sequence shown here is derived from an EMBL/GenBank/DDBJ whole genome shotgun (WGS) entry which is preliminary data.</text>
</comment>
<dbReference type="InterPro" id="IPR036291">
    <property type="entry name" value="NAD(P)-bd_dom_sf"/>
</dbReference>
<dbReference type="Gene3D" id="3.40.50.720">
    <property type="entry name" value="NAD(P)-binding Rossmann-like Domain"/>
    <property type="match status" value="1"/>
</dbReference>
<proteinExistence type="predicted"/>
<dbReference type="RefSeq" id="WP_312893506.1">
    <property type="nucleotide sequence ID" value="NZ_BAAAJD010000015.1"/>
</dbReference>
<dbReference type="Proteomes" id="UP000572635">
    <property type="component" value="Unassembled WGS sequence"/>
</dbReference>
<dbReference type="SUPFAM" id="SSF51735">
    <property type="entry name" value="NAD(P)-binding Rossmann-fold domains"/>
    <property type="match status" value="1"/>
</dbReference>
<dbReference type="AlphaFoldDB" id="A0A7W8VCM0"/>
<protein>
    <submittedName>
        <fullName evidence="1">Putative dehydrogenase</fullName>
    </submittedName>
</protein>